<gene>
    <name evidence="2" type="ORF">DM860_014565</name>
</gene>
<keyword evidence="3" id="KW-1185">Reference proteome</keyword>
<feature type="region of interest" description="Disordered" evidence="1">
    <location>
        <begin position="1"/>
        <end position="20"/>
    </location>
</feature>
<organism evidence="2 3">
    <name type="scientific">Cuscuta australis</name>
    <dbReference type="NCBI Taxonomy" id="267555"/>
    <lineage>
        <taxon>Eukaryota</taxon>
        <taxon>Viridiplantae</taxon>
        <taxon>Streptophyta</taxon>
        <taxon>Embryophyta</taxon>
        <taxon>Tracheophyta</taxon>
        <taxon>Spermatophyta</taxon>
        <taxon>Magnoliopsida</taxon>
        <taxon>eudicotyledons</taxon>
        <taxon>Gunneridae</taxon>
        <taxon>Pentapetalae</taxon>
        <taxon>asterids</taxon>
        <taxon>lamiids</taxon>
        <taxon>Solanales</taxon>
        <taxon>Convolvulaceae</taxon>
        <taxon>Cuscuteae</taxon>
        <taxon>Cuscuta</taxon>
        <taxon>Cuscuta subgen. Grammica</taxon>
        <taxon>Cuscuta sect. Cleistogrammica</taxon>
    </lineage>
</organism>
<reference evidence="2 3" key="1">
    <citation type="submission" date="2018-06" db="EMBL/GenBank/DDBJ databases">
        <title>The Genome of Cuscuta australis (Dodder) Provides Insight into the Evolution of Plant Parasitism.</title>
        <authorList>
            <person name="Liu H."/>
        </authorList>
    </citation>
    <scope>NUCLEOTIDE SEQUENCE [LARGE SCALE GENOMIC DNA]</scope>
    <source>
        <strain evidence="3">cv. Yunnan</strain>
        <tissue evidence="2">Vines</tissue>
    </source>
</reference>
<evidence type="ECO:0000256" key="1">
    <source>
        <dbReference type="SAM" id="MobiDB-lite"/>
    </source>
</evidence>
<feature type="compositionally biased region" description="Low complexity" evidence="1">
    <location>
        <begin position="69"/>
        <end position="78"/>
    </location>
</feature>
<dbReference type="EMBL" id="NQVE01000135">
    <property type="protein sequence ID" value="RAL45155.1"/>
    <property type="molecule type" value="Genomic_DNA"/>
</dbReference>
<dbReference type="Proteomes" id="UP000249390">
    <property type="component" value="Unassembled WGS sequence"/>
</dbReference>
<evidence type="ECO:0000313" key="3">
    <source>
        <dbReference type="Proteomes" id="UP000249390"/>
    </source>
</evidence>
<evidence type="ECO:0000313" key="2">
    <source>
        <dbReference type="EMBL" id="RAL45155.1"/>
    </source>
</evidence>
<name>A0A328DH35_9ASTE</name>
<sequence length="111" mass="12216">MYMTNQNAQGDPISKKATWMNHGWDSAGKKAYMQRRMPPAVTKMQNKNEMSGTRMSPCRSSIVTLPPGSSSSSSSSLSRAINGTGFERRWLSAQITPTRMQAIFVDLGSIV</sequence>
<accession>A0A328DH35</accession>
<proteinExistence type="predicted"/>
<comment type="caution">
    <text evidence="2">The sequence shown here is derived from an EMBL/GenBank/DDBJ whole genome shotgun (WGS) entry which is preliminary data.</text>
</comment>
<dbReference type="AlphaFoldDB" id="A0A328DH35"/>
<feature type="region of interest" description="Disordered" evidence="1">
    <location>
        <begin position="30"/>
        <end position="79"/>
    </location>
</feature>
<feature type="compositionally biased region" description="Polar residues" evidence="1">
    <location>
        <begin position="43"/>
        <end position="63"/>
    </location>
</feature>
<protein>
    <submittedName>
        <fullName evidence="2">Uncharacterized protein</fullName>
    </submittedName>
</protein>